<name>A0A2V4TRD3_9BURK</name>
<organism evidence="2 3">
    <name type="scientific">Paraburkholderia silvatlantica</name>
    <dbReference type="NCBI Taxonomy" id="321895"/>
    <lineage>
        <taxon>Bacteria</taxon>
        <taxon>Pseudomonadati</taxon>
        <taxon>Pseudomonadota</taxon>
        <taxon>Betaproteobacteria</taxon>
        <taxon>Burkholderiales</taxon>
        <taxon>Burkholderiaceae</taxon>
        <taxon>Paraburkholderia</taxon>
    </lineage>
</organism>
<evidence type="ECO:0000313" key="3">
    <source>
        <dbReference type="Proteomes" id="UP000247772"/>
    </source>
</evidence>
<gene>
    <name evidence="2" type="ORF">C7410_117137</name>
</gene>
<feature type="region of interest" description="Disordered" evidence="1">
    <location>
        <begin position="1"/>
        <end position="71"/>
    </location>
</feature>
<feature type="compositionally biased region" description="Basic and acidic residues" evidence="1">
    <location>
        <begin position="1"/>
        <end position="10"/>
    </location>
</feature>
<evidence type="ECO:0000313" key="2">
    <source>
        <dbReference type="EMBL" id="PYE20447.1"/>
    </source>
</evidence>
<evidence type="ECO:0000256" key="1">
    <source>
        <dbReference type="SAM" id="MobiDB-lite"/>
    </source>
</evidence>
<accession>A0A2V4TRD3</accession>
<dbReference type="RefSeq" id="WP_110856176.1">
    <property type="nucleotide sequence ID" value="NZ_QJSQ01000017.1"/>
</dbReference>
<protein>
    <submittedName>
        <fullName evidence="2">Uncharacterized protein</fullName>
    </submittedName>
</protein>
<feature type="compositionally biased region" description="Pro residues" evidence="1">
    <location>
        <begin position="62"/>
        <end position="71"/>
    </location>
</feature>
<dbReference type="EMBL" id="QJSQ01000017">
    <property type="protein sequence ID" value="PYE20447.1"/>
    <property type="molecule type" value="Genomic_DNA"/>
</dbReference>
<comment type="caution">
    <text evidence="2">The sequence shown here is derived from an EMBL/GenBank/DDBJ whole genome shotgun (WGS) entry which is preliminary data.</text>
</comment>
<reference evidence="2 3" key="1">
    <citation type="submission" date="2018-06" db="EMBL/GenBank/DDBJ databases">
        <title>Genomic Encyclopedia of Type Strains, Phase IV (KMG-V): Genome sequencing to study the core and pangenomes of soil and plant-associated prokaryotes.</title>
        <authorList>
            <person name="Whitman W."/>
        </authorList>
    </citation>
    <scope>NUCLEOTIDE SEQUENCE [LARGE SCALE GENOMIC DNA]</scope>
    <source>
        <strain evidence="2 3">SRCL-318</strain>
    </source>
</reference>
<sequence>MANKGSKDDFASTANAPGGRVAVPAQTRDLTGGERGPQRNRQARRREPLHAFIVHFDVEPSSKPPFPEDPD</sequence>
<dbReference type="OrthoDB" id="9114106at2"/>
<dbReference type="AlphaFoldDB" id="A0A2V4TRD3"/>
<dbReference type="Proteomes" id="UP000247772">
    <property type="component" value="Unassembled WGS sequence"/>
</dbReference>
<proteinExistence type="predicted"/>